<evidence type="ECO:0000313" key="2">
    <source>
        <dbReference type="EMBL" id="QDT38484.1"/>
    </source>
</evidence>
<dbReference type="AlphaFoldDB" id="A0A517R3N4"/>
<dbReference type="OrthoDB" id="9815124at2"/>
<proteinExistence type="predicted"/>
<organism evidence="2 3">
    <name type="scientific">Stratiformator vulcanicus</name>
    <dbReference type="NCBI Taxonomy" id="2527980"/>
    <lineage>
        <taxon>Bacteria</taxon>
        <taxon>Pseudomonadati</taxon>
        <taxon>Planctomycetota</taxon>
        <taxon>Planctomycetia</taxon>
        <taxon>Planctomycetales</taxon>
        <taxon>Planctomycetaceae</taxon>
        <taxon>Stratiformator</taxon>
    </lineage>
</organism>
<dbReference type="EMBL" id="CP036268">
    <property type="protein sequence ID" value="QDT38484.1"/>
    <property type="molecule type" value="Genomic_DNA"/>
</dbReference>
<keyword evidence="3" id="KW-1185">Reference proteome</keyword>
<name>A0A517R3N4_9PLAN</name>
<sequence>MPEQPSVLLSCFADEATRTGSKTAVEQFAAVTALGLKHYTPRFVDVDGSGTIEHVVDLPKAKLKKLAKLQDEYGLSVTSIGSRVGKVKLLDQDDASKNQYVPFDKYLKTEVKRTLEAADALDTKLIRGFSFYHPAGEKPEGYIEAAVERVSALADLCKEQGFVYGLEIEPNLVGENGFILAQMIRAIKNPNLVLIYDGGNIAAQNKTRLICHDEFKAMQPHLGWVHIKDYAIDPNMTWEGHVDEERLKNFVPADIGDSGHDLALRDLKESLPKLTKKMKKLGAPGFFLELEPHLKGGGQFGGYSGPDGLGVACRALCRLLDYVGIDYDLRDFGDIQAARGF</sequence>
<dbReference type="PANTHER" id="PTHR12110:SF53">
    <property type="entry name" value="BLR5974 PROTEIN"/>
    <property type="match status" value="1"/>
</dbReference>
<dbReference type="Pfam" id="PF01261">
    <property type="entry name" value="AP_endonuc_2"/>
    <property type="match status" value="1"/>
</dbReference>
<dbReference type="KEGG" id="svp:Pan189_28780"/>
<dbReference type="Gene3D" id="3.20.20.150">
    <property type="entry name" value="Divalent-metal-dependent TIM barrel enzymes"/>
    <property type="match status" value="1"/>
</dbReference>
<dbReference type="InterPro" id="IPR050312">
    <property type="entry name" value="IolE/XylAMocC-like"/>
</dbReference>
<dbReference type="RefSeq" id="WP_145364587.1">
    <property type="nucleotide sequence ID" value="NZ_CP036268.1"/>
</dbReference>
<dbReference type="InterPro" id="IPR036237">
    <property type="entry name" value="Xyl_isomerase-like_sf"/>
</dbReference>
<dbReference type="PANTHER" id="PTHR12110">
    <property type="entry name" value="HYDROXYPYRUVATE ISOMERASE"/>
    <property type="match status" value="1"/>
</dbReference>
<feature type="domain" description="Xylose isomerase-like TIM barrel" evidence="1">
    <location>
        <begin position="50"/>
        <end position="233"/>
    </location>
</feature>
<protein>
    <submittedName>
        <fullName evidence="2">Xylose isomerase-like TIM barrel</fullName>
    </submittedName>
</protein>
<dbReference type="GO" id="GO:0016853">
    <property type="term" value="F:isomerase activity"/>
    <property type="evidence" value="ECO:0007669"/>
    <property type="project" value="UniProtKB-KW"/>
</dbReference>
<dbReference type="Proteomes" id="UP000317318">
    <property type="component" value="Chromosome"/>
</dbReference>
<dbReference type="InterPro" id="IPR013022">
    <property type="entry name" value="Xyl_isomerase-like_TIM-brl"/>
</dbReference>
<gene>
    <name evidence="2" type="ORF">Pan189_28780</name>
</gene>
<evidence type="ECO:0000313" key="3">
    <source>
        <dbReference type="Proteomes" id="UP000317318"/>
    </source>
</evidence>
<dbReference type="SUPFAM" id="SSF51658">
    <property type="entry name" value="Xylose isomerase-like"/>
    <property type="match status" value="1"/>
</dbReference>
<reference evidence="2 3" key="1">
    <citation type="submission" date="2019-02" db="EMBL/GenBank/DDBJ databases">
        <title>Deep-cultivation of Planctomycetes and their phenomic and genomic characterization uncovers novel biology.</title>
        <authorList>
            <person name="Wiegand S."/>
            <person name="Jogler M."/>
            <person name="Boedeker C."/>
            <person name="Pinto D."/>
            <person name="Vollmers J."/>
            <person name="Rivas-Marin E."/>
            <person name="Kohn T."/>
            <person name="Peeters S.H."/>
            <person name="Heuer A."/>
            <person name="Rast P."/>
            <person name="Oberbeckmann S."/>
            <person name="Bunk B."/>
            <person name="Jeske O."/>
            <person name="Meyerdierks A."/>
            <person name="Storesund J.E."/>
            <person name="Kallscheuer N."/>
            <person name="Luecker S."/>
            <person name="Lage O.M."/>
            <person name="Pohl T."/>
            <person name="Merkel B.J."/>
            <person name="Hornburger P."/>
            <person name="Mueller R.-W."/>
            <person name="Bruemmer F."/>
            <person name="Labrenz M."/>
            <person name="Spormann A.M."/>
            <person name="Op den Camp H."/>
            <person name="Overmann J."/>
            <person name="Amann R."/>
            <person name="Jetten M.S.M."/>
            <person name="Mascher T."/>
            <person name="Medema M.H."/>
            <person name="Devos D.P."/>
            <person name="Kaster A.-K."/>
            <person name="Ovreas L."/>
            <person name="Rohde M."/>
            <person name="Galperin M.Y."/>
            <person name="Jogler C."/>
        </authorList>
    </citation>
    <scope>NUCLEOTIDE SEQUENCE [LARGE SCALE GENOMIC DNA]</scope>
    <source>
        <strain evidence="2 3">Pan189</strain>
    </source>
</reference>
<evidence type="ECO:0000259" key="1">
    <source>
        <dbReference type="Pfam" id="PF01261"/>
    </source>
</evidence>
<keyword evidence="2" id="KW-0413">Isomerase</keyword>
<accession>A0A517R3N4</accession>